<feature type="domain" description="NlpC/P60" evidence="8">
    <location>
        <begin position="228"/>
        <end position="342"/>
    </location>
</feature>
<dbReference type="PROSITE" id="PS51318">
    <property type="entry name" value="TAT"/>
    <property type="match status" value="1"/>
</dbReference>
<dbReference type="Pfam" id="PF00877">
    <property type="entry name" value="NLPC_P60"/>
    <property type="match status" value="1"/>
</dbReference>
<dbReference type="Gene3D" id="3.90.1720.10">
    <property type="entry name" value="endopeptidase domain like (from Nostoc punctiforme)"/>
    <property type="match status" value="1"/>
</dbReference>
<evidence type="ECO:0000313" key="10">
    <source>
        <dbReference type="Proteomes" id="UP000286746"/>
    </source>
</evidence>
<dbReference type="GO" id="GO:0006508">
    <property type="term" value="P:proteolysis"/>
    <property type="evidence" value="ECO:0007669"/>
    <property type="project" value="UniProtKB-KW"/>
</dbReference>
<keyword evidence="5" id="KW-0175">Coiled coil</keyword>
<dbReference type="InterPro" id="IPR000064">
    <property type="entry name" value="NLP_P60_dom"/>
</dbReference>
<accession>A0A401WAY9</accession>
<gene>
    <name evidence="9" type="ORF">GKJPGBOP_06180</name>
</gene>
<comment type="caution">
    <text evidence="9">The sequence shown here is derived from an EMBL/GenBank/DDBJ whole genome shotgun (WGS) entry which is preliminary data.</text>
</comment>
<feature type="chain" id="PRO_5019399758" description="NlpC/P60 domain-containing protein" evidence="7">
    <location>
        <begin position="40"/>
        <end position="342"/>
    </location>
</feature>
<evidence type="ECO:0000313" key="9">
    <source>
        <dbReference type="EMBL" id="GCD46430.1"/>
    </source>
</evidence>
<organism evidence="9 10">
    <name type="scientific">Streptomyces paromomycinus</name>
    <name type="common">Streptomyces rimosus subsp. paromomycinus</name>
    <dbReference type="NCBI Taxonomy" id="92743"/>
    <lineage>
        <taxon>Bacteria</taxon>
        <taxon>Bacillati</taxon>
        <taxon>Actinomycetota</taxon>
        <taxon>Actinomycetes</taxon>
        <taxon>Kitasatosporales</taxon>
        <taxon>Streptomycetaceae</taxon>
        <taxon>Streptomyces</taxon>
    </lineage>
</organism>
<dbReference type="PANTHER" id="PTHR47359">
    <property type="entry name" value="PEPTIDOGLYCAN DL-ENDOPEPTIDASE CWLO"/>
    <property type="match status" value="1"/>
</dbReference>
<keyword evidence="3" id="KW-0378">Hydrolase</keyword>
<dbReference type="SUPFAM" id="SSF54001">
    <property type="entry name" value="Cysteine proteinases"/>
    <property type="match status" value="1"/>
</dbReference>
<evidence type="ECO:0000256" key="2">
    <source>
        <dbReference type="ARBA" id="ARBA00022670"/>
    </source>
</evidence>
<dbReference type="Gene3D" id="6.10.250.3150">
    <property type="match status" value="1"/>
</dbReference>
<evidence type="ECO:0000256" key="5">
    <source>
        <dbReference type="SAM" id="Coils"/>
    </source>
</evidence>
<evidence type="ECO:0000256" key="1">
    <source>
        <dbReference type="ARBA" id="ARBA00007074"/>
    </source>
</evidence>
<protein>
    <recommendedName>
        <fullName evidence="8">NlpC/P60 domain-containing protein</fullName>
    </recommendedName>
</protein>
<evidence type="ECO:0000256" key="7">
    <source>
        <dbReference type="SAM" id="SignalP"/>
    </source>
</evidence>
<reference evidence="9 10" key="1">
    <citation type="submission" date="2018-11" db="EMBL/GenBank/DDBJ databases">
        <title>Whole genome sequence of Streptomyces paromomycinus NBRC 15454(T).</title>
        <authorList>
            <person name="Komaki H."/>
            <person name="Tamura T."/>
        </authorList>
    </citation>
    <scope>NUCLEOTIDE SEQUENCE [LARGE SCALE GENOMIC DNA]</scope>
    <source>
        <strain evidence="9 10">NBRC 15454</strain>
    </source>
</reference>
<evidence type="ECO:0000256" key="3">
    <source>
        <dbReference type="ARBA" id="ARBA00022801"/>
    </source>
</evidence>
<proteinExistence type="inferred from homology"/>
<name>A0A401WAY9_STREY</name>
<keyword evidence="7" id="KW-0732">Signal</keyword>
<sequence>MASHRRVSQSGLAGATRATVLSAAAVTAAAALSAGAASAVPAPAPAEVTSRVDALYEQAEKATEQFNGANERARRLRADVAALQDRVARGQEHVNRLRGRLGAVASAQYRSGGLDPSLKLLLSEDPAHYLDKAAALDRIHGRQAGELRELQGAQRGLEQERREATGKLAALEASRQDVVRHKKDVEGKLASARRLLNSLTGADRAAYDRANRGVGRSLPDLSGPSPASGRAGAAVQAVRGAIGAPYAWGRSGPSAFDCSGLMQWAYARAGVSIPRTSQAQRGAGRQVQVSQARPGDLVIYRDDASHVGMYVGNGQVVHAPYPGARVRSDPVGMMPISSVTRP</sequence>
<dbReference type="GO" id="GO:0008234">
    <property type="term" value="F:cysteine-type peptidase activity"/>
    <property type="evidence" value="ECO:0007669"/>
    <property type="project" value="UniProtKB-KW"/>
</dbReference>
<evidence type="ECO:0000256" key="4">
    <source>
        <dbReference type="ARBA" id="ARBA00022807"/>
    </source>
</evidence>
<dbReference type="EMBL" id="BHZD01000001">
    <property type="protein sequence ID" value="GCD46430.1"/>
    <property type="molecule type" value="Genomic_DNA"/>
</dbReference>
<feature type="coiled-coil region" evidence="5">
    <location>
        <begin position="147"/>
        <end position="174"/>
    </location>
</feature>
<dbReference type="RefSeq" id="WP_125056790.1">
    <property type="nucleotide sequence ID" value="NZ_BHZD01000001.1"/>
</dbReference>
<evidence type="ECO:0000259" key="8">
    <source>
        <dbReference type="PROSITE" id="PS51935"/>
    </source>
</evidence>
<dbReference type="AlphaFoldDB" id="A0A401WAY9"/>
<feature type="signal peptide" evidence="7">
    <location>
        <begin position="1"/>
        <end position="39"/>
    </location>
</feature>
<evidence type="ECO:0000256" key="6">
    <source>
        <dbReference type="SAM" id="MobiDB-lite"/>
    </source>
</evidence>
<dbReference type="Proteomes" id="UP000286746">
    <property type="component" value="Unassembled WGS sequence"/>
</dbReference>
<feature type="coiled-coil region" evidence="5">
    <location>
        <begin position="52"/>
        <end position="93"/>
    </location>
</feature>
<dbReference type="InterPro" id="IPR038765">
    <property type="entry name" value="Papain-like_cys_pep_sf"/>
</dbReference>
<keyword evidence="4" id="KW-0788">Thiol protease</keyword>
<feature type="region of interest" description="Disordered" evidence="6">
    <location>
        <begin position="210"/>
        <end position="230"/>
    </location>
</feature>
<dbReference type="PANTHER" id="PTHR47359:SF3">
    <property type="entry name" value="NLP_P60 DOMAIN-CONTAINING PROTEIN-RELATED"/>
    <property type="match status" value="1"/>
</dbReference>
<keyword evidence="2" id="KW-0645">Protease</keyword>
<keyword evidence="10" id="KW-1185">Reference proteome</keyword>
<comment type="similarity">
    <text evidence="1">Belongs to the peptidase C40 family.</text>
</comment>
<dbReference type="PROSITE" id="PS51935">
    <property type="entry name" value="NLPC_P60"/>
    <property type="match status" value="1"/>
</dbReference>
<dbReference type="InterPro" id="IPR006311">
    <property type="entry name" value="TAT_signal"/>
</dbReference>
<dbReference type="InterPro" id="IPR051794">
    <property type="entry name" value="PG_Endopeptidase_C40"/>
</dbReference>